<dbReference type="PROSITE" id="PS51257">
    <property type="entry name" value="PROKAR_LIPOPROTEIN"/>
    <property type="match status" value="1"/>
</dbReference>
<keyword evidence="3" id="KW-1185">Reference proteome</keyword>
<gene>
    <name evidence="2" type="ORF">ACFL27_00245</name>
</gene>
<dbReference type="Proteomes" id="UP001594351">
    <property type="component" value="Unassembled WGS sequence"/>
</dbReference>
<evidence type="ECO:0000313" key="2">
    <source>
        <dbReference type="EMBL" id="MFC1848612.1"/>
    </source>
</evidence>
<evidence type="ECO:0000313" key="3">
    <source>
        <dbReference type="Proteomes" id="UP001594351"/>
    </source>
</evidence>
<sequence length="564" mass="65586">MIRRTSYQKKIKRLFTSKPLLLCFLLVSCFMMSGCPDDEDNDPVKKIFSHDSRAEIWYKYLTASDYFNYHKYGLYANRLLTVKHPEVYLQGDSLFLENVDGRELQPIYDHEDTFFFYLDDIDFSHYEIIKNEDLYPVEIELFPYLDRRCLAAKSTVLKSRGGDMPKLQNRIKEIEKGVLYFCKIKKDDPEAAVYLLYSEDESCYVWYEGIIFNMYDDAIVSGGLVRSQNIILIFNDTFVWYPLMDRNDTHLDATLESLVSLYTRTRALPVLTFDEYYFLPYLKDLSRLGTEKEIQLAGLLAGKCNHSYGVLEHEAQWVPGMVDKWQAALPILKREDLVSMLGWYTYGSIDGMLTKQIIVESNVLSPHAYLLATYLPNPIQTVDLQVLTEKYFTSGFRWGICWELGFENYSLDEAWFCKGGACDIQGLNIVSVLNLKEVENYLYIGYRSVYGYAHTMVYLPDFGTTYSNAIYDDSGSIFLPGFPNSLFYLSHNEQWAGFIRESFYGNVEAHQTAEWLAFLRYQYDDRFYGLSRQDGDTVDVNLDEFITVLESDAYRDVSVLLTLP</sequence>
<proteinExistence type="predicted"/>
<feature type="chain" id="PRO_5047263346" description="Glycoside hydrolase 123 C-terminal domain-containing protein" evidence="1">
    <location>
        <begin position="34"/>
        <end position="564"/>
    </location>
</feature>
<organism evidence="2 3">
    <name type="scientific">candidate division CSSED10-310 bacterium</name>
    <dbReference type="NCBI Taxonomy" id="2855610"/>
    <lineage>
        <taxon>Bacteria</taxon>
        <taxon>Bacteria division CSSED10-310</taxon>
    </lineage>
</organism>
<evidence type="ECO:0000256" key="1">
    <source>
        <dbReference type="SAM" id="SignalP"/>
    </source>
</evidence>
<accession>A0ABV6YQX9</accession>
<keyword evidence="1" id="KW-0732">Signal</keyword>
<dbReference type="EMBL" id="JBHPBY010000002">
    <property type="protein sequence ID" value="MFC1848612.1"/>
    <property type="molecule type" value="Genomic_DNA"/>
</dbReference>
<evidence type="ECO:0008006" key="4">
    <source>
        <dbReference type="Google" id="ProtNLM"/>
    </source>
</evidence>
<name>A0ABV6YQX9_UNCC1</name>
<feature type="signal peptide" evidence="1">
    <location>
        <begin position="1"/>
        <end position="33"/>
    </location>
</feature>
<reference evidence="2 3" key="1">
    <citation type="submission" date="2024-09" db="EMBL/GenBank/DDBJ databases">
        <title>Laminarin stimulates single cell rates of sulfate reduction while oxygen inhibits transcriptomic activity in coastal marine sediment.</title>
        <authorList>
            <person name="Lindsay M."/>
            <person name="Orcutt B."/>
            <person name="Emerson D."/>
            <person name="Stepanauskas R."/>
            <person name="D'Angelo T."/>
        </authorList>
    </citation>
    <scope>NUCLEOTIDE SEQUENCE [LARGE SCALE GENOMIC DNA]</scope>
    <source>
        <strain evidence="2">SAG AM-311-K15</strain>
    </source>
</reference>
<protein>
    <recommendedName>
        <fullName evidence="4">Glycoside hydrolase 123 C-terminal domain-containing protein</fullName>
    </recommendedName>
</protein>
<comment type="caution">
    <text evidence="2">The sequence shown here is derived from an EMBL/GenBank/DDBJ whole genome shotgun (WGS) entry which is preliminary data.</text>
</comment>